<dbReference type="RefSeq" id="WP_202583619.1">
    <property type="nucleotide sequence ID" value="NZ_BKBO01000007.1"/>
</dbReference>
<dbReference type="EMBL" id="BKBQ01000008">
    <property type="protein sequence ID" value="GEQ53846.1"/>
    <property type="molecule type" value="Genomic_DNA"/>
</dbReference>
<dbReference type="Proteomes" id="UP000886597">
    <property type="component" value="Unassembled WGS sequence"/>
</dbReference>
<sequence>MCKASGIDADKTVFIYVANEKVFEQKIENEQYYQVDIADTEDAHRTDYEPKFQLVQFENDDEKEDIVTFKQESYSVEAN</sequence>
<dbReference type="AlphaFoldDB" id="A0AAN4UBA8"/>
<keyword evidence="4" id="KW-1185">Reference proteome</keyword>
<dbReference type="Proteomes" id="UP000886607">
    <property type="component" value="Unassembled WGS sequence"/>
</dbReference>
<gene>
    <name evidence="1" type="ORF">TK11N_06640</name>
    <name evidence="2" type="ORF">TK2N_06900</name>
</gene>
<reference evidence="2" key="2">
    <citation type="journal article" date="2020" name="Int. Dairy J.">
        <title>Lactic acid bacterial diversity in Brie cheese focusing on salt concentration and pH of isolation medium and characterisation of halophilic and alkaliphilic lactic acid bacterial isolates.</title>
        <authorList>
            <person name="Unno R."/>
            <person name="Matsutani M."/>
            <person name="Suzuki T."/>
            <person name="Kodama K."/>
            <person name="Matsushita H."/>
            <person name="Yamasato K."/>
            <person name="Koizumi Y."/>
            <person name="Ishikawa M."/>
        </authorList>
    </citation>
    <scope>NUCLEOTIDE SEQUENCE</scope>
    <source>
        <strain evidence="2">7C1</strain>
        <strain evidence="1">8C4</strain>
    </source>
</reference>
<accession>A0AAN4UBA8</accession>
<evidence type="ECO:0000313" key="3">
    <source>
        <dbReference type="Proteomes" id="UP000886597"/>
    </source>
</evidence>
<reference evidence="2" key="1">
    <citation type="submission" date="2019-08" db="EMBL/GenBank/DDBJ databases">
        <authorList>
            <person name="Ishikawa M."/>
            <person name="Suzuki T."/>
            <person name="Matsutani M."/>
        </authorList>
    </citation>
    <scope>NUCLEOTIDE SEQUENCE</scope>
    <source>
        <strain evidence="2">7C1</strain>
        <strain evidence="1">8C4</strain>
    </source>
</reference>
<name>A0AAN4UBA8_9ENTE</name>
<protein>
    <submittedName>
        <fullName evidence="2">Uncharacterized protein</fullName>
    </submittedName>
</protein>
<organism evidence="2 3">
    <name type="scientific">Tetragenococcus koreensis</name>
    <dbReference type="NCBI Taxonomy" id="290335"/>
    <lineage>
        <taxon>Bacteria</taxon>
        <taxon>Bacillati</taxon>
        <taxon>Bacillota</taxon>
        <taxon>Bacilli</taxon>
        <taxon>Lactobacillales</taxon>
        <taxon>Enterococcaceae</taxon>
        <taxon>Tetragenococcus</taxon>
    </lineage>
</organism>
<evidence type="ECO:0000313" key="2">
    <source>
        <dbReference type="EMBL" id="GEQ53846.1"/>
    </source>
</evidence>
<evidence type="ECO:0000313" key="4">
    <source>
        <dbReference type="Proteomes" id="UP000886607"/>
    </source>
</evidence>
<dbReference type="EMBL" id="BKBO01000007">
    <property type="protein sequence ID" value="GEQ48812.1"/>
    <property type="molecule type" value="Genomic_DNA"/>
</dbReference>
<comment type="caution">
    <text evidence="2">The sequence shown here is derived from an EMBL/GenBank/DDBJ whole genome shotgun (WGS) entry which is preliminary data.</text>
</comment>
<evidence type="ECO:0000313" key="1">
    <source>
        <dbReference type="EMBL" id="GEQ48812.1"/>
    </source>
</evidence>
<proteinExistence type="predicted"/>